<dbReference type="NCBIfam" id="TIGR00254">
    <property type="entry name" value="GGDEF"/>
    <property type="match status" value="1"/>
</dbReference>
<name>A0ABV2PYL7_9GAMM</name>
<dbReference type="SMART" id="SM00267">
    <property type="entry name" value="GGDEF"/>
    <property type="match status" value="1"/>
</dbReference>
<dbReference type="Gene3D" id="1.25.40.10">
    <property type="entry name" value="Tetratricopeptide repeat domain"/>
    <property type="match status" value="2"/>
</dbReference>
<evidence type="ECO:0000256" key="4">
    <source>
        <dbReference type="SAM" id="SignalP"/>
    </source>
</evidence>
<dbReference type="PROSITE" id="PS50887">
    <property type="entry name" value="GGDEF"/>
    <property type="match status" value="1"/>
</dbReference>
<feature type="domain" description="GGDEF" evidence="5">
    <location>
        <begin position="451"/>
        <end position="584"/>
    </location>
</feature>
<keyword evidence="3" id="KW-0812">Transmembrane</keyword>
<evidence type="ECO:0000313" key="7">
    <source>
        <dbReference type="Proteomes" id="UP001549251"/>
    </source>
</evidence>
<dbReference type="InterPro" id="IPR043128">
    <property type="entry name" value="Rev_trsase/Diguanyl_cyclase"/>
</dbReference>
<keyword evidence="3" id="KW-1133">Transmembrane helix</keyword>
<evidence type="ECO:0000259" key="5">
    <source>
        <dbReference type="PROSITE" id="PS50887"/>
    </source>
</evidence>
<keyword evidence="7" id="KW-1185">Reference proteome</keyword>
<dbReference type="Pfam" id="PF00990">
    <property type="entry name" value="GGDEF"/>
    <property type="match status" value="1"/>
</dbReference>
<comment type="caution">
    <text evidence="6">The sequence shown here is derived from an EMBL/GenBank/DDBJ whole genome shotgun (WGS) entry which is preliminary data.</text>
</comment>
<dbReference type="EMBL" id="JBEPSD010000002">
    <property type="protein sequence ID" value="MET4570130.1"/>
    <property type="molecule type" value="Genomic_DNA"/>
</dbReference>
<dbReference type="RefSeq" id="WP_354550585.1">
    <property type="nucleotide sequence ID" value="NZ_JBEPSD010000002.1"/>
</dbReference>
<dbReference type="Proteomes" id="UP001549251">
    <property type="component" value="Unassembled WGS sequence"/>
</dbReference>
<dbReference type="PANTHER" id="PTHR45138:SF9">
    <property type="entry name" value="DIGUANYLATE CYCLASE DGCM-RELATED"/>
    <property type="match status" value="1"/>
</dbReference>
<dbReference type="PANTHER" id="PTHR45138">
    <property type="entry name" value="REGULATORY COMPONENTS OF SENSORY TRANSDUCTION SYSTEM"/>
    <property type="match status" value="1"/>
</dbReference>
<evidence type="ECO:0000256" key="3">
    <source>
        <dbReference type="SAM" id="Phobius"/>
    </source>
</evidence>
<dbReference type="InterPro" id="IPR050469">
    <property type="entry name" value="Diguanylate_Cyclase"/>
</dbReference>
<gene>
    <name evidence="6" type="ORF">ABIE04_002491</name>
</gene>
<accession>A0ABV2PYL7</accession>
<dbReference type="EC" id="2.7.7.65" evidence="1"/>
<keyword evidence="4" id="KW-0732">Signal</keyword>
<keyword evidence="3" id="KW-0472">Membrane</keyword>
<comment type="catalytic activity">
    <reaction evidence="2">
        <text>2 GTP = 3',3'-c-di-GMP + 2 diphosphate</text>
        <dbReference type="Rhea" id="RHEA:24898"/>
        <dbReference type="ChEBI" id="CHEBI:33019"/>
        <dbReference type="ChEBI" id="CHEBI:37565"/>
        <dbReference type="ChEBI" id="CHEBI:58805"/>
        <dbReference type="EC" id="2.7.7.65"/>
    </reaction>
</comment>
<feature type="chain" id="PRO_5045886196" description="diguanylate cyclase" evidence="4">
    <location>
        <begin position="27"/>
        <end position="588"/>
    </location>
</feature>
<dbReference type="InterPro" id="IPR029787">
    <property type="entry name" value="Nucleotide_cyclase"/>
</dbReference>
<dbReference type="SUPFAM" id="SSF48452">
    <property type="entry name" value="TPR-like"/>
    <property type="match status" value="2"/>
</dbReference>
<dbReference type="SUPFAM" id="SSF55073">
    <property type="entry name" value="Nucleotide cyclase"/>
    <property type="match status" value="1"/>
</dbReference>
<dbReference type="Gene3D" id="3.30.70.270">
    <property type="match status" value="1"/>
</dbReference>
<dbReference type="InterPro" id="IPR011990">
    <property type="entry name" value="TPR-like_helical_dom_sf"/>
</dbReference>
<feature type="signal peptide" evidence="4">
    <location>
        <begin position="1"/>
        <end position="26"/>
    </location>
</feature>
<evidence type="ECO:0000256" key="1">
    <source>
        <dbReference type="ARBA" id="ARBA00012528"/>
    </source>
</evidence>
<reference evidence="6 7" key="1">
    <citation type="submission" date="2024-06" db="EMBL/GenBank/DDBJ databases">
        <title>Sorghum-associated microbial communities from plants grown in Nebraska, USA.</title>
        <authorList>
            <person name="Schachtman D."/>
        </authorList>
    </citation>
    <scope>NUCLEOTIDE SEQUENCE [LARGE SCALE GENOMIC DNA]</scope>
    <source>
        <strain evidence="6 7">1757</strain>
    </source>
</reference>
<evidence type="ECO:0000313" key="6">
    <source>
        <dbReference type="EMBL" id="MET4570130.1"/>
    </source>
</evidence>
<protein>
    <recommendedName>
        <fullName evidence="1">diguanylate cyclase</fullName>
        <ecNumber evidence="1">2.7.7.65</ecNumber>
    </recommendedName>
</protein>
<feature type="transmembrane region" description="Helical" evidence="3">
    <location>
        <begin position="391"/>
        <end position="410"/>
    </location>
</feature>
<evidence type="ECO:0000256" key="2">
    <source>
        <dbReference type="ARBA" id="ARBA00034247"/>
    </source>
</evidence>
<dbReference type="InterPro" id="IPR000160">
    <property type="entry name" value="GGDEF_dom"/>
</dbReference>
<proteinExistence type="predicted"/>
<dbReference type="PROSITE" id="PS51257">
    <property type="entry name" value="PROKAR_LIPOPROTEIN"/>
    <property type="match status" value="1"/>
</dbReference>
<organism evidence="6 7">
    <name type="scientific">Rhodanobacter soli</name>
    <dbReference type="NCBI Taxonomy" id="590609"/>
    <lineage>
        <taxon>Bacteria</taxon>
        <taxon>Pseudomonadati</taxon>
        <taxon>Pseudomonadota</taxon>
        <taxon>Gammaproteobacteria</taxon>
        <taxon>Lysobacterales</taxon>
        <taxon>Rhodanobacteraceae</taxon>
        <taxon>Rhodanobacter</taxon>
    </lineage>
</organism>
<sequence>MNQAGRCRRVFSSCGLLFLSVGCATAATALVSNDPAQLLKQAESAQPSNRAEFDELMGRLDQMAMRLSPQQKLHQRYLMARQIAFAGNYEGAMPSLKAIADQAVDPVLAFRASATVIDLLVTQSRYEEAFARLNPLLDQLPTMKEGDVRMQGFGVAAQLYNEAGQYDSSVRYANQIIKESTDAQSACRGWFYKSDALFESGSAQLPADQLHEGMEACGKAGDTLFALSFQYLLASFDLRQGHTESAIRVLRASYPKVLQAGFPPQVSQFEASLATAYWKSGDLASAVKFANDALVTNANRQYSESTTNAYRVLYEVDKELGDSKGSLAYLEKYVAAHDDYQSRLSAKALAYQIVKQQMLAKKLQIDGLDKKNRILTLQGELDRKAVETSRLYIALLLLVLASIALWTYRIKRSQLRFMRLARRDGLTGIFNRQHFVNEAERQLRYCRKSSRDVCLVLIDLDHFKAVNDTHGHAVGDRVLRRAVDACLAHLRSTDVFGRLGGEEFGMLLPECTLDNVLARVEQMRAAIAAVSGARDAPGIPISASFGVAAAATSGYELRQLMIDADCALYQAKHEGRNRVSLFEAGMRG</sequence>
<dbReference type="CDD" id="cd01949">
    <property type="entry name" value="GGDEF"/>
    <property type="match status" value="1"/>
</dbReference>